<dbReference type="Proteomes" id="UP000577724">
    <property type="component" value="Unassembled WGS sequence"/>
</dbReference>
<dbReference type="GeneID" id="97133657"/>
<protein>
    <submittedName>
        <fullName evidence="1">Uncharacterized protein</fullName>
    </submittedName>
</protein>
<organism evidence="1 2">
    <name type="scientific">Paenibacillus taichungensis</name>
    <dbReference type="NCBI Taxonomy" id="484184"/>
    <lineage>
        <taxon>Bacteria</taxon>
        <taxon>Bacillati</taxon>
        <taxon>Bacillota</taxon>
        <taxon>Bacilli</taxon>
        <taxon>Bacillales</taxon>
        <taxon>Paenibacillaceae</taxon>
        <taxon>Paenibacillus</taxon>
    </lineage>
</organism>
<dbReference type="EMBL" id="JABMCC010000118">
    <property type="protein sequence ID" value="NUU56989.1"/>
    <property type="molecule type" value="Genomic_DNA"/>
</dbReference>
<reference evidence="1 2" key="1">
    <citation type="submission" date="2020-05" db="EMBL/GenBank/DDBJ databases">
        <title>Genome Sequencing of Type Strains.</title>
        <authorList>
            <person name="Lemaire J.F."/>
            <person name="Inderbitzin P."/>
            <person name="Gregorio O.A."/>
            <person name="Collins S.B."/>
            <person name="Wespe N."/>
            <person name="Knight-Connoni V."/>
        </authorList>
    </citation>
    <scope>NUCLEOTIDE SEQUENCE [LARGE SCALE GENOMIC DNA]</scope>
    <source>
        <strain evidence="1 2">DSM 19942</strain>
    </source>
</reference>
<evidence type="ECO:0000313" key="2">
    <source>
        <dbReference type="Proteomes" id="UP000577724"/>
    </source>
</evidence>
<dbReference type="RefSeq" id="WP_099858162.1">
    <property type="nucleotide sequence ID" value="NZ_CBCRYD010000002.1"/>
</dbReference>
<sequence>MNIGLTAHFYFKGSGKKKTVTWIEDNPRLQQKEKDSDKVVREIPLTADEVKQEYRRLFTKHKNEGKSITLEDTDDVVHIIDLTDVRNIELTSKEGTIDAVQTDLCVES</sequence>
<evidence type="ECO:0000313" key="1">
    <source>
        <dbReference type="EMBL" id="NUU56989.1"/>
    </source>
</evidence>
<gene>
    <name evidence="1" type="ORF">HP548_23185</name>
</gene>
<keyword evidence="2" id="KW-1185">Reference proteome</keyword>
<proteinExistence type="predicted"/>
<name>A0ABX2MSD4_9BACL</name>
<accession>A0ABX2MSD4</accession>
<comment type="caution">
    <text evidence="1">The sequence shown here is derived from an EMBL/GenBank/DDBJ whole genome shotgun (WGS) entry which is preliminary data.</text>
</comment>